<organism evidence="10 11">
    <name type="scientific">Nibricoccus aquaticus</name>
    <dbReference type="NCBI Taxonomy" id="2576891"/>
    <lineage>
        <taxon>Bacteria</taxon>
        <taxon>Pseudomonadati</taxon>
        <taxon>Verrucomicrobiota</taxon>
        <taxon>Opitutia</taxon>
        <taxon>Opitutales</taxon>
        <taxon>Opitutaceae</taxon>
        <taxon>Nibricoccus</taxon>
    </lineage>
</organism>
<dbReference type="RefSeq" id="WP_096056922.1">
    <property type="nucleotide sequence ID" value="NZ_CP023344.1"/>
</dbReference>
<feature type="binding site" evidence="8">
    <location>
        <begin position="48"/>
        <end position="53"/>
    </location>
    <ligand>
        <name>ATP</name>
        <dbReference type="ChEBI" id="CHEBI:30616"/>
    </ligand>
</feature>
<dbReference type="GO" id="GO:0005737">
    <property type="term" value="C:cytoplasm"/>
    <property type="evidence" value="ECO:0007669"/>
    <property type="project" value="UniProtKB-SubCell"/>
</dbReference>
<proteinExistence type="inferred from homology"/>
<keyword evidence="3 8" id="KW-0436">Ligase</keyword>
<dbReference type="NCBIfam" id="TIGR02433">
    <property type="entry name" value="lysidine_TilS_C"/>
    <property type="match status" value="1"/>
</dbReference>
<dbReference type="NCBIfam" id="TIGR02432">
    <property type="entry name" value="lysidine_TilS_N"/>
    <property type="match status" value="1"/>
</dbReference>
<keyword evidence="2 8" id="KW-0963">Cytoplasm</keyword>
<dbReference type="Pfam" id="PF11734">
    <property type="entry name" value="TilS_C"/>
    <property type="match status" value="1"/>
</dbReference>
<dbReference type="GO" id="GO:0032267">
    <property type="term" value="F:tRNA(Ile)-lysidine synthase activity"/>
    <property type="evidence" value="ECO:0007669"/>
    <property type="project" value="UniProtKB-EC"/>
</dbReference>
<evidence type="ECO:0000256" key="6">
    <source>
        <dbReference type="ARBA" id="ARBA00022840"/>
    </source>
</evidence>
<dbReference type="GO" id="GO:0005524">
    <property type="term" value="F:ATP binding"/>
    <property type="evidence" value="ECO:0007669"/>
    <property type="project" value="UniProtKB-UniRule"/>
</dbReference>
<evidence type="ECO:0000313" key="11">
    <source>
        <dbReference type="Proteomes" id="UP000217265"/>
    </source>
</evidence>
<dbReference type="SUPFAM" id="SSF52402">
    <property type="entry name" value="Adenine nucleotide alpha hydrolases-like"/>
    <property type="match status" value="1"/>
</dbReference>
<keyword evidence="11" id="KW-1185">Reference proteome</keyword>
<dbReference type="KEGG" id="vbh:CMV30_15790"/>
<sequence length="482" mass="52315">MPILPTHWGNLPPLFARERLHPAAIAQADRMLAEAGGKSEGKWCVAFSGGADSLALLLTVWTLWPERRSELCVLHFNHRLRGAESEADAVFCAEVCGEMGVEFHIGEWSDAKAGASEAEAREARLAFFETEMEAVGSRVLWTGHQKDDVAETLLMRIARGSGSAGLAAPRPVQTRADGRILLRPLLTLRKAEIVAALQKAGVTWREDASNAVGDFFRNRVRRDVMPPWRAAAGNDALGGAALTRELLDEDDAALNVWLAELLPEGGYDGDALDVRALEGKPRALWRRALRRWRPLAALGRAGFEEVLALCARGSGRTSAGEGVVEIGAGILRYMEKGGVGRGGWTEARLSVGTVLFLPDGGVLTMRVVAFTAELRRRIFAGQVDMAREAFLAEEPAAFCVRPWRTGDRYRPLGAPGSAALQDLFVNRKIPAARRGQLPVVIGEDGRILWVPGFPPAEESKTTSDSVTGLHLTYETGTCTVRL</sequence>
<evidence type="ECO:0000259" key="9">
    <source>
        <dbReference type="SMART" id="SM00977"/>
    </source>
</evidence>
<comment type="function">
    <text evidence="8">Ligates lysine onto the cytidine present at position 34 of the AUA codon-specific tRNA(Ile) that contains the anticodon CAU, in an ATP-dependent manner. Cytidine is converted to lysidine, thus changing the amino acid specificity of the tRNA from methionine to isoleucine.</text>
</comment>
<dbReference type="SUPFAM" id="SSF56037">
    <property type="entry name" value="PheT/TilS domain"/>
    <property type="match status" value="1"/>
</dbReference>
<evidence type="ECO:0000313" key="10">
    <source>
        <dbReference type="EMBL" id="ATC65291.1"/>
    </source>
</evidence>
<dbReference type="HAMAP" id="MF_01161">
    <property type="entry name" value="tRNA_Ile_lys_synt"/>
    <property type="match status" value="1"/>
</dbReference>
<dbReference type="AlphaFoldDB" id="A0A290QLG8"/>
<dbReference type="InterPro" id="IPR012796">
    <property type="entry name" value="Lysidine-tRNA-synth_C"/>
</dbReference>
<comment type="catalytic activity">
    <reaction evidence="7 8">
        <text>cytidine(34) in tRNA(Ile2) + L-lysine + ATP = lysidine(34) in tRNA(Ile2) + AMP + diphosphate + H(+)</text>
        <dbReference type="Rhea" id="RHEA:43744"/>
        <dbReference type="Rhea" id="RHEA-COMP:10625"/>
        <dbReference type="Rhea" id="RHEA-COMP:10670"/>
        <dbReference type="ChEBI" id="CHEBI:15378"/>
        <dbReference type="ChEBI" id="CHEBI:30616"/>
        <dbReference type="ChEBI" id="CHEBI:32551"/>
        <dbReference type="ChEBI" id="CHEBI:33019"/>
        <dbReference type="ChEBI" id="CHEBI:82748"/>
        <dbReference type="ChEBI" id="CHEBI:83665"/>
        <dbReference type="ChEBI" id="CHEBI:456215"/>
        <dbReference type="EC" id="6.3.4.19"/>
    </reaction>
</comment>
<accession>A0A290QLG8</accession>
<dbReference type="InterPro" id="IPR012795">
    <property type="entry name" value="tRNA_Ile_lys_synt_N"/>
</dbReference>
<protein>
    <recommendedName>
        <fullName evidence="8">tRNA(Ile)-lysidine synthase</fullName>
        <ecNumber evidence="8">6.3.4.19</ecNumber>
    </recommendedName>
    <alternativeName>
        <fullName evidence="8">tRNA(Ile)-2-lysyl-cytidine synthase</fullName>
    </alternativeName>
    <alternativeName>
        <fullName evidence="8">tRNA(Ile)-lysidine synthetase</fullName>
    </alternativeName>
</protein>
<dbReference type="EMBL" id="CP023344">
    <property type="protein sequence ID" value="ATC65291.1"/>
    <property type="molecule type" value="Genomic_DNA"/>
</dbReference>
<dbReference type="InterPro" id="IPR014729">
    <property type="entry name" value="Rossmann-like_a/b/a_fold"/>
</dbReference>
<dbReference type="InterPro" id="IPR012094">
    <property type="entry name" value="tRNA_Ile_lys_synt"/>
</dbReference>
<evidence type="ECO:0000256" key="8">
    <source>
        <dbReference type="HAMAP-Rule" id="MF_01161"/>
    </source>
</evidence>
<evidence type="ECO:0000256" key="7">
    <source>
        <dbReference type="ARBA" id="ARBA00048539"/>
    </source>
</evidence>
<comment type="subcellular location">
    <subcellularLocation>
        <location evidence="1 8">Cytoplasm</location>
    </subcellularLocation>
</comment>
<dbReference type="OrthoDB" id="9807403at2"/>
<keyword evidence="5 8" id="KW-0547">Nucleotide-binding</keyword>
<evidence type="ECO:0000256" key="3">
    <source>
        <dbReference type="ARBA" id="ARBA00022598"/>
    </source>
</evidence>
<evidence type="ECO:0000256" key="1">
    <source>
        <dbReference type="ARBA" id="ARBA00004496"/>
    </source>
</evidence>
<evidence type="ECO:0000256" key="5">
    <source>
        <dbReference type="ARBA" id="ARBA00022741"/>
    </source>
</evidence>
<comment type="similarity">
    <text evidence="8">Belongs to the tRNA(Ile)-lysidine synthase family.</text>
</comment>
<gene>
    <name evidence="8 10" type="primary">tilS</name>
    <name evidence="10" type="ORF">CMV30_15790</name>
</gene>
<evidence type="ECO:0000256" key="4">
    <source>
        <dbReference type="ARBA" id="ARBA00022694"/>
    </source>
</evidence>
<feature type="domain" description="Lysidine-tRNA(Ile) synthetase C-terminal" evidence="9">
    <location>
        <begin position="398"/>
        <end position="471"/>
    </location>
</feature>
<keyword evidence="6 8" id="KW-0067">ATP-binding</keyword>
<dbReference type="SMART" id="SM00977">
    <property type="entry name" value="TilS_C"/>
    <property type="match status" value="1"/>
</dbReference>
<dbReference type="Proteomes" id="UP000217265">
    <property type="component" value="Chromosome"/>
</dbReference>
<dbReference type="EC" id="6.3.4.19" evidence="8"/>
<dbReference type="CDD" id="cd01992">
    <property type="entry name" value="TilS_N"/>
    <property type="match status" value="1"/>
</dbReference>
<dbReference type="PANTHER" id="PTHR43033:SF1">
    <property type="entry name" value="TRNA(ILE)-LYSIDINE SYNTHASE-RELATED"/>
    <property type="match status" value="1"/>
</dbReference>
<dbReference type="PANTHER" id="PTHR43033">
    <property type="entry name" value="TRNA(ILE)-LYSIDINE SYNTHASE-RELATED"/>
    <property type="match status" value="1"/>
</dbReference>
<dbReference type="Pfam" id="PF01171">
    <property type="entry name" value="ATP_bind_3"/>
    <property type="match status" value="1"/>
</dbReference>
<dbReference type="GO" id="GO:0006400">
    <property type="term" value="P:tRNA modification"/>
    <property type="evidence" value="ECO:0007669"/>
    <property type="project" value="UniProtKB-UniRule"/>
</dbReference>
<dbReference type="Gene3D" id="3.40.50.620">
    <property type="entry name" value="HUPs"/>
    <property type="match status" value="1"/>
</dbReference>
<evidence type="ECO:0000256" key="2">
    <source>
        <dbReference type="ARBA" id="ARBA00022490"/>
    </source>
</evidence>
<comment type="domain">
    <text evidence="8">The N-terminal region contains the highly conserved SGGXDS motif, predicted to be a P-loop motif involved in ATP binding.</text>
</comment>
<keyword evidence="4 8" id="KW-0819">tRNA processing</keyword>
<dbReference type="InterPro" id="IPR011063">
    <property type="entry name" value="TilS/TtcA_N"/>
</dbReference>
<name>A0A290QLG8_9BACT</name>
<reference evidence="10 11" key="1">
    <citation type="submission" date="2017-09" db="EMBL/GenBank/DDBJ databases">
        <title>Complete genome sequence of Verrucomicrobial strain HZ-65, isolated from freshwater.</title>
        <authorList>
            <person name="Choi A."/>
        </authorList>
    </citation>
    <scope>NUCLEOTIDE SEQUENCE [LARGE SCALE GENOMIC DNA]</scope>
    <source>
        <strain evidence="10 11">HZ-65</strain>
    </source>
</reference>
<dbReference type="Gene3D" id="1.20.59.20">
    <property type="match status" value="1"/>
</dbReference>